<proteinExistence type="predicted"/>
<protein>
    <recommendedName>
        <fullName evidence="2">Myb/SANT-like DNA-binding domain-containing protein</fullName>
    </recommendedName>
</protein>
<gene>
    <name evidence="3" type="ORF">RRG08_036394</name>
</gene>
<name>A0AAE1DHK1_9GAST</name>
<dbReference type="PANTHER" id="PTHR23098:SF16">
    <property type="entry name" value="REGULATORY PROTEIN ZESTE"/>
    <property type="match status" value="1"/>
</dbReference>
<comment type="caution">
    <text evidence="3">The sequence shown here is derived from an EMBL/GenBank/DDBJ whole genome shotgun (WGS) entry which is preliminary data.</text>
</comment>
<reference evidence="3" key="1">
    <citation type="journal article" date="2023" name="G3 (Bethesda)">
        <title>A reference genome for the long-term kleptoplast-retaining sea slug Elysia crispata morphotype clarki.</title>
        <authorList>
            <person name="Eastman K.E."/>
            <person name="Pendleton A.L."/>
            <person name="Shaikh M.A."/>
            <person name="Suttiyut T."/>
            <person name="Ogas R."/>
            <person name="Tomko P."/>
            <person name="Gavelis G."/>
            <person name="Widhalm J.R."/>
            <person name="Wisecaver J.H."/>
        </authorList>
    </citation>
    <scope>NUCLEOTIDE SEQUENCE</scope>
    <source>
        <strain evidence="3">ECLA1</strain>
    </source>
</reference>
<dbReference type="GO" id="GO:0005634">
    <property type="term" value="C:nucleus"/>
    <property type="evidence" value="ECO:0007669"/>
    <property type="project" value="TreeGrafter"/>
</dbReference>
<evidence type="ECO:0000313" key="4">
    <source>
        <dbReference type="Proteomes" id="UP001283361"/>
    </source>
</evidence>
<feature type="domain" description="Myb/SANT-like DNA-binding" evidence="2">
    <location>
        <begin position="6"/>
        <end position="84"/>
    </location>
</feature>
<dbReference type="InterPro" id="IPR028002">
    <property type="entry name" value="Myb_DNA-bind_5"/>
</dbReference>
<accession>A0AAE1DHK1</accession>
<dbReference type="Proteomes" id="UP001283361">
    <property type="component" value="Unassembled WGS sequence"/>
</dbReference>
<organism evidence="3 4">
    <name type="scientific">Elysia crispata</name>
    <name type="common">lettuce slug</name>
    <dbReference type="NCBI Taxonomy" id="231223"/>
    <lineage>
        <taxon>Eukaryota</taxon>
        <taxon>Metazoa</taxon>
        <taxon>Spiralia</taxon>
        <taxon>Lophotrochozoa</taxon>
        <taxon>Mollusca</taxon>
        <taxon>Gastropoda</taxon>
        <taxon>Heterobranchia</taxon>
        <taxon>Euthyneura</taxon>
        <taxon>Panpulmonata</taxon>
        <taxon>Sacoglossa</taxon>
        <taxon>Placobranchoidea</taxon>
        <taxon>Plakobranchidae</taxon>
        <taxon>Elysia</taxon>
    </lineage>
</organism>
<dbReference type="AlphaFoldDB" id="A0AAE1DHK1"/>
<feature type="compositionally biased region" description="Basic residues" evidence="1">
    <location>
        <begin position="207"/>
        <end position="219"/>
    </location>
</feature>
<dbReference type="EMBL" id="JAWDGP010003786">
    <property type="protein sequence ID" value="KAK3770792.1"/>
    <property type="molecule type" value="Genomic_DNA"/>
</dbReference>
<sequence>METKPRRTNLSTAQILKLISLVGTHMKTICGRHQGAAGYQEISNKSKKATWEKIMLEVNAIDPLSPHRTADELRKKWNDLRHHTIKYRTRLAGTGGGPPPKKPTFYDEVMDVIGEKKTLLYGIPDTNDIPSLGWQEVVASSVIVPDPFEEDIVMEHVPLMASSPLAIEHAEEPQNAANAQDGQSEISNDLPHKEKENGPSPGPSKVCHTHRPSKRKQKSNKSVTGDEPWEEYLRGMISLNKVRERVALLQ</sequence>
<dbReference type="PANTHER" id="PTHR23098">
    <property type="entry name" value="AGAP001331-PA-RELATED"/>
    <property type="match status" value="1"/>
</dbReference>
<evidence type="ECO:0000313" key="3">
    <source>
        <dbReference type="EMBL" id="KAK3770792.1"/>
    </source>
</evidence>
<dbReference type="Pfam" id="PF13873">
    <property type="entry name" value="Myb_DNA-bind_5"/>
    <property type="match status" value="1"/>
</dbReference>
<evidence type="ECO:0000259" key="2">
    <source>
        <dbReference type="Pfam" id="PF13873"/>
    </source>
</evidence>
<keyword evidence="4" id="KW-1185">Reference proteome</keyword>
<feature type="region of interest" description="Disordered" evidence="1">
    <location>
        <begin position="173"/>
        <end position="230"/>
    </location>
</feature>
<feature type="compositionally biased region" description="Polar residues" evidence="1">
    <location>
        <begin position="175"/>
        <end position="187"/>
    </location>
</feature>
<evidence type="ECO:0000256" key="1">
    <source>
        <dbReference type="SAM" id="MobiDB-lite"/>
    </source>
</evidence>